<dbReference type="Proteomes" id="UP001153069">
    <property type="component" value="Unassembled WGS sequence"/>
</dbReference>
<name>A0A9N8HUM4_9STRA</name>
<accession>A0A9N8HUM4</accession>
<dbReference type="PROSITE" id="PS51845">
    <property type="entry name" value="PDEASE_I_2"/>
    <property type="match status" value="1"/>
</dbReference>
<dbReference type="SUPFAM" id="SSF109604">
    <property type="entry name" value="HD-domain/PDEase-like"/>
    <property type="match status" value="1"/>
</dbReference>
<dbReference type="SUPFAM" id="SSF55073">
    <property type="entry name" value="Nucleotide cyclase"/>
    <property type="match status" value="1"/>
</dbReference>
<evidence type="ECO:0000256" key="3">
    <source>
        <dbReference type="ARBA" id="ARBA00022741"/>
    </source>
</evidence>
<dbReference type="PANTHER" id="PTHR11920">
    <property type="entry name" value="GUANYLYL CYCLASE"/>
    <property type="match status" value="1"/>
</dbReference>
<protein>
    <submittedName>
        <fullName evidence="11">Receptor-type guanylate cyclase gcy</fullName>
    </submittedName>
</protein>
<dbReference type="Pfam" id="PF00211">
    <property type="entry name" value="Guanylate_cyc"/>
    <property type="match status" value="1"/>
</dbReference>
<keyword evidence="4 8" id="KW-1133">Transmembrane helix</keyword>
<dbReference type="SMART" id="SM00471">
    <property type="entry name" value="HDc"/>
    <property type="match status" value="1"/>
</dbReference>
<dbReference type="GO" id="GO:0004114">
    <property type="term" value="F:3',5'-cyclic-nucleotide phosphodiesterase activity"/>
    <property type="evidence" value="ECO:0007669"/>
    <property type="project" value="InterPro"/>
</dbReference>
<evidence type="ECO:0000256" key="8">
    <source>
        <dbReference type="SAM" id="Phobius"/>
    </source>
</evidence>
<evidence type="ECO:0000256" key="7">
    <source>
        <dbReference type="SAM" id="MobiDB-lite"/>
    </source>
</evidence>
<keyword evidence="12" id="KW-1185">Reference proteome</keyword>
<gene>
    <name evidence="11" type="ORF">SEMRO_1775_G296850.1</name>
</gene>
<dbReference type="GO" id="GO:0004016">
    <property type="term" value="F:adenylate cyclase activity"/>
    <property type="evidence" value="ECO:0007669"/>
    <property type="project" value="TreeGrafter"/>
</dbReference>
<dbReference type="GO" id="GO:0035556">
    <property type="term" value="P:intracellular signal transduction"/>
    <property type="evidence" value="ECO:0007669"/>
    <property type="project" value="InterPro"/>
</dbReference>
<feature type="region of interest" description="Disordered" evidence="7">
    <location>
        <begin position="20"/>
        <end position="54"/>
    </location>
</feature>
<dbReference type="GO" id="GO:0000166">
    <property type="term" value="F:nucleotide binding"/>
    <property type="evidence" value="ECO:0007669"/>
    <property type="project" value="UniProtKB-KW"/>
</dbReference>
<feature type="domain" description="Guanylate cyclase" evidence="9">
    <location>
        <begin position="569"/>
        <end position="703"/>
    </location>
</feature>
<dbReference type="Gene3D" id="3.30.70.1230">
    <property type="entry name" value="Nucleotide cyclase"/>
    <property type="match status" value="1"/>
</dbReference>
<dbReference type="SMART" id="SM00044">
    <property type="entry name" value="CYCc"/>
    <property type="match status" value="1"/>
</dbReference>
<evidence type="ECO:0000256" key="6">
    <source>
        <dbReference type="ARBA" id="ARBA00023239"/>
    </source>
</evidence>
<dbReference type="InterPro" id="IPR036971">
    <property type="entry name" value="PDEase_catalytic_dom_sf"/>
</dbReference>
<evidence type="ECO:0000259" key="10">
    <source>
        <dbReference type="PROSITE" id="PS51845"/>
    </source>
</evidence>
<dbReference type="EMBL" id="CAICTM010001773">
    <property type="protein sequence ID" value="CAB9526092.1"/>
    <property type="molecule type" value="Genomic_DNA"/>
</dbReference>
<evidence type="ECO:0000313" key="12">
    <source>
        <dbReference type="Proteomes" id="UP001153069"/>
    </source>
</evidence>
<dbReference type="CDD" id="cd07302">
    <property type="entry name" value="CHD"/>
    <property type="match status" value="1"/>
</dbReference>
<dbReference type="InterPro" id="IPR029787">
    <property type="entry name" value="Nucleotide_cyclase"/>
</dbReference>
<dbReference type="PROSITE" id="PS50125">
    <property type="entry name" value="GUANYLATE_CYCLASE_2"/>
    <property type="match status" value="1"/>
</dbReference>
<dbReference type="InterPro" id="IPR003607">
    <property type="entry name" value="HD/PDEase_dom"/>
</dbReference>
<evidence type="ECO:0000256" key="5">
    <source>
        <dbReference type="ARBA" id="ARBA00023136"/>
    </source>
</evidence>
<feature type="transmembrane region" description="Helical" evidence="8">
    <location>
        <begin position="473"/>
        <end position="497"/>
    </location>
</feature>
<dbReference type="PANTHER" id="PTHR11920:SF335">
    <property type="entry name" value="GUANYLATE CYCLASE"/>
    <property type="match status" value="1"/>
</dbReference>
<evidence type="ECO:0000256" key="4">
    <source>
        <dbReference type="ARBA" id="ARBA00022989"/>
    </source>
</evidence>
<keyword evidence="2 8" id="KW-0812">Transmembrane</keyword>
<comment type="subcellular location">
    <subcellularLocation>
        <location evidence="1">Membrane</location>
    </subcellularLocation>
</comment>
<dbReference type="InterPro" id="IPR002073">
    <property type="entry name" value="PDEase_catalytic_dom"/>
</dbReference>
<dbReference type="InterPro" id="IPR001054">
    <property type="entry name" value="A/G_cyclase"/>
</dbReference>
<dbReference type="AlphaFoldDB" id="A0A9N8HUM4"/>
<dbReference type="GO" id="GO:0007168">
    <property type="term" value="P:receptor guanylyl cyclase signaling pathway"/>
    <property type="evidence" value="ECO:0007669"/>
    <property type="project" value="TreeGrafter"/>
</dbReference>
<evidence type="ECO:0000256" key="2">
    <source>
        <dbReference type="ARBA" id="ARBA00022692"/>
    </source>
</evidence>
<feature type="domain" description="PDEase" evidence="10">
    <location>
        <begin position="815"/>
        <end position="1041"/>
    </location>
</feature>
<dbReference type="GO" id="GO:0005886">
    <property type="term" value="C:plasma membrane"/>
    <property type="evidence" value="ECO:0007669"/>
    <property type="project" value="TreeGrafter"/>
</dbReference>
<dbReference type="OrthoDB" id="432756at2759"/>
<comment type="caution">
    <text evidence="11">The sequence shown here is derived from an EMBL/GenBank/DDBJ whole genome shotgun (WGS) entry which is preliminary data.</text>
</comment>
<evidence type="ECO:0000313" key="11">
    <source>
        <dbReference type="EMBL" id="CAB9526092.1"/>
    </source>
</evidence>
<evidence type="ECO:0000259" key="9">
    <source>
        <dbReference type="PROSITE" id="PS50125"/>
    </source>
</evidence>
<keyword evidence="6" id="KW-0456">Lyase</keyword>
<evidence type="ECO:0000256" key="1">
    <source>
        <dbReference type="ARBA" id="ARBA00004370"/>
    </source>
</evidence>
<reference evidence="11" key="1">
    <citation type="submission" date="2020-06" db="EMBL/GenBank/DDBJ databases">
        <authorList>
            <consortium name="Plant Systems Biology data submission"/>
        </authorList>
    </citation>
    <scope>NUCLEOTIDE SEQUENCE</scope>
    <source>
        <strain evidence="11">D6</strain>
    </source>
</reference>
<sequence length="1190" mass="134435">MMNGEGSIRADEFLDRYSGAFSNEDADDDNNDDHESTRSATNTNSEGRSDEREFTDELLKREKQAVQCARRAVIGAIVVAAIAVSAAVYVFADRGDKRTFEIEYDRVTRTLVDQVQWQVQYNFALMQMLSAEMTTASMLVDAQFPNFTHPHFEVHGGYTDGMGGIMMSAFVPLVDGSKQSEWEAYAQGHQGWLNESARLREVHPIHRDPLHGTFQSYEGDRRRRLLQPPPQPRQLQSSHNNDLILIPNVTQNRISESIFWLEQDGTKTPLQGKPGDIFGPLWQSSPRNADVVNVDLLSDPRLKQLHKINLAVKHTVMSAATEIGLLFDWMFDDHEKERKLEPHAFLMDLVYPRYDTTETVVEGHVVREMDPIGFVLGLTSYRNFFDKSLPDGTNGIICVVDETCAQPFTYEVYGKKGDFIGYGDRHDPKYDHYRVTVPLELYDDVHENEGLCPHTLNIYPSVVFEEEYKTNHAMIFTTLVLAAFGVTAVILFVYDLLVTRRQNRTMEAAIKSNSIVSGLFPKAVRDRLMAEDSSKAKKSTKDSSFLHSEVTKHGQFKTAPIADYFAETTVIFADLVGFTAWSSARGPEQVFTLLETIYHAFDEIASQRKVFKVETVGDCYVAVTGLPNPRKDHALLMCRFARECMQKMWSVVKKLETSLGPDTADLTCRMGIHSGPVTAGVLRGERSRFQLFGDTMNTCARVETLGEKNKIHISQETADLLIAAGKNGWISPREDKIDAKGKGLLQTYWLELDDRSETASSSNDGGSVASFVDEAQDDEAQNTNLEPAIKVTGKMARLVDWNVDVLCRLLKQIAARRKAAELSKSALKNSVRDQEAHTGKDGGVIEEVAEVIELPLFDAKAAARQPGIETIELPSEVQRQVKQFVTKICSCYRPNPFHNFEHASHVAMSAVKLLSRIQRCDVDIFEQEGEGTVDSMKRASMHDHTYGITSDPLTQFACVLSALIHDVDHPGVPNSQLVKEGSPMSEKYNGTSVAEQNSVDLSWELLMSSQYKELRSAIYGNKQELSRFRQLLVNAVMATDIVDKNLKRMRDARWEKAFSGEHIDFDGQEGVNRKATIVIEHLLQASDVAHTMQHWHIYRKWNERFFQECYKAYLDGRAGDKDPSECWYRGELGFFDYYIIPLAKKLKDCGVFGVSSDEYLNYAVRNRQEWEQKGRQVVEEMVGNAKELFN</sequence>
<dbReference type="GO" id="GO:0004383">
    <property type="term" value="F:guanylate cyclase activity"/>
    <property type="evidence" value="ECO:0007669"/>
    <property type="project" value="TreeGrafter"/>
</dbReference>
<dbReference type="Gene3D" id="1.10.1300.10">
    <property type="entry name" value="3'5'-cyclic nucleotide phosphodiesterase, catalytic domain"/>
    <property type="match status" value="1"/>
</dbReference>
<organism evidence="11 12">
    <name type="scientific">Seminavis robusta</name>
    <dbReference type="NCBI Taxonomy" id="568900"/>
    <lineage>
        <taxon>Eukaryota</taxon>
        <taxon>Sar</taxon>
        <taxon>Stramenopiles</taxon>
        <taxon>Ochrophyta</taxon>
        <taxon>Bacillariophyta</taxon>
        <taxon>Bacillariophyceae</taxon>
        <taxon>Bacillariophycidae</taxon>
        <taxon>Naviculales</taxon>
        <taxon>Naviculaceae</taxon>
        <taxon>Seminavis</taxon>
    </lineage>
</organism>
<keyword evidence="3" id="KW-0547">Nucleotide-binding</keyword>
<keyword evidence="5 8" id="KW-0472">Membrane</keyword>
<dbReference type="Pfam" id="PF00233">
    <property type="entry name" value="PDEase_I"/>
    <property type="match status" value="1"/>
</dbReference>
<feature type="transmembrane region" description="Helical" evidence="8">
    <location>
        <begin position="72"/>
        <end position="92"/>
    </location>
</feature>
<dbReference type="InterPro" id="IPR050401">
    <property type="entry name" value="Cyclic_nucleotide_synthase"/>
</dbReference>
<proteinExistence type="predicted"/>
<keyword evidence="11" id="KW-0675">Receptor</keyword>
<dbReference type="GO" id="GO:0001653">
    <property type="term" value="F:peptide receptor activity"/>
    <property type="evidence" value="ECO:0007669"/>
    <property type="project" value="TreeGrafter"/>
</dbReference>